<dbReference type="Pfam" id="PF14509">
    <property type="entry name" value="GH97_C"/>
    <property type="match status" value="1"/>
</dbReference>
<evidence type="ECO:0000259" key="7">
    <source>
        <dbReference type="Pfam" id="PF14509"/>
    </source>
</evidence>
<evidence type="ECO:0000256" key="3">
    <source>
        <dbReference type="SAM" id="SignalP"/>
    </source>
</evidence>
<evidence type="ECO:0000256" key="1">
    <source>
        <dbReference type="ARBA" id="ARBA00022801"/>
    </source>
</evidence>
<dbReference type="InterPro" id="IPR017853">
    <property type="entry name" value="GH"/>
</dbReference>
<feature type="signal peptide" evidence="3">
    <location>
        <begin position="1"/>
        <end position="33"/>
    </location>
</feature>
<comment type="caution">
    <text evidence="8">The sequence shown here is derived from an EMBL/GenBank/DDBJ whole genome shotgun (WGS) entry which is preliminary data.</text>
</comment>
<feature type="domain" description="Glycosyl-hydrolase 97 C-terminal oligomerisation" evidence="7">
    <location>
        <begin position="524"/>
        <end position="612"/>
    </location>
</feature>
<keyword evidence="9" id="KW-1185">Reference proteome</keyword>
<proteinExistence type="predicted"/>
<organism evidence="8 9">
    <name type="scientific">Streptomyces ureilyticus</name>
    <dbReference type="NCBI Taxonomy" id="1775131"/>
    <lineage>
        <taxon>Bacteria</taxon>
        <taxon>Bacillati</taxon>
        <taxon>Actinomycetota</taxon>
        <taxon>Actinomycetes</taxon>
        <taxon>Kitasatosporales</taxon>
        <taxon>Streptomycetaceae</taxon>
        <taxon>Streptomyces</taxon>
    </lineage>
</organism>
<feature type="chain" id="PRO_5045106352" evidence="3">
    <location>
        <begin position="34"/>
        <end position="755"/>
    </location>
</feature>
<gene>
    <name evidence="8" type="ORF">G6048_47155</name>
</gene>
<dbReference type="InterPro" id="IPR013780">
    <property type="entry name" value="Glyco_hydro_b"/>
</dbReference>
<dbReference type="Gene3D" id="2.60.40.1180">
    <property type="entry name" value="Golgi alpha-mannosidase II"/>
    <property type="match status" value="1"/>
</dbReference>
<feature type="domain" description="Glycosyl-hydrolase 97 N-terminal" evidence="6">
    <location>
        <begin position="58"/>
        <end position="281"/>
    </location>
</feature>
<evidence type="ECO:0000256" key="2">
    <source>
        <dbReference type="ARBA" id="ARBA00023295"/>
    </source>
</evidence>
<dbReference type="InterPro" id="IPR000772">
    <property type="entry name" value="Ricin_B_lectin"/>
</dbReference>
<evidence type="ECO:0000313" key="8">
    <source>
        <dbReference type="EMBL" id="NGO49332.1"/>
    </source>
</evidence>
<sequence length="755" mass="80552">MRLLQRSGIRVAGTAAAVLAGIGSSVTAVPASAATPGSWTSVQPGAPQTGCDGVRATVALDANGALSLGASWNCRQALKPAPIGLVTSQADFTTGLDFVRRTDTPVSYNYQVKAGKSQDRTRSATETRLVFAKGSAQMTVHVRTSADGMALRYELPSGATVLREATSFELPTDAQLSRQEFSPDHEKGYVTSPVADVPTGSYDMGMFAQQANGARVLLAESGVDGGYSGGRFTHTQGTGRFTVALADAQIARSGAFSTAWRTAAIGSTATIVESTLVDDVAPASKISDTSWIKPGVAAWPWLDGMEPTQRDLPKLKQWADYASSQGWPYLLVDAGWKSNQSIIPELVKHARARGVQVMLWYHWHDLDTAAERDAEFTKITEWGVVGVKIDFMGSEAQARHQWYDAALADTARYKLMVDLHGSRLSVGVHRTWPHVLTNEAVRGEEYPGGRNVGHVAALPFTRGLLGPADYSPMSFQQRNPNSDAAELALTVLLDSGIMLPGGRVSDYQARPEAQRWMRMLPALWDETKYVSGDPLTGGVIARRSGDRWFVGGFRSGGATTTSYPTTFLGSGTWHAEITTDGSNGLSRTSKVIKAGDTLSVPVAANGGHVVKLTKVPAVPTGNRTVTIAGSSHVLDVKSGSLANDAEIIRWPSAGGANQRFAFVPVGNGYTRIVNQASGKDVVIQVASRDAGAKAVQYPYESNANTNDEWLAEDAGNGRIRLLNRHSGLYLTAGSAQGDRLEQRPYGAGHQTFTVS</sequence>
<dbReference type="GO" id="GO:0016787">
    <property type="term" value="F:hydrolase activity"/>
    <property type="evidence" value="ECO:0007669"/>
    <property type="project" value="UniProtKB-KW"/>
</dbReference>
<dbReference type="InterPro" id="IPR029486">
    <property type="entry name" value="GH97_N"/>
</dbReference>
<dbReference type="CDD" id="cd00161">
    <property type="entry name" value="beta-trefoil_Ricin-like"/>
    <property type="match status" value="1"/>
</dbReference>
<dbReference type="RefSeq" id="WP_165345761.1">
    <property type="nucleotide sequence ID" value="NZ_JAAKZX010000386.1"/>
</dbReference>
<dbReference type="PANTHER" id="PTHR35803">
    <property type="entry name" value="GLUCAN 1,4-ALPHA-GLUCOSIDASE SUSB-RELATED"/>
    <property type="match status" value="1"/>
</dbReference>
<dbReference type="Gene3D" id="2.70.98.10">
    <property type="match status" value="1"/>
</dbReference>
<dbReference type="Gene3D" id="3.20.20.70">
    <property type="entry name" value="Aldolase class I"/>
    <property type="match status" value="1"/>
</dbReference>
<reference evidence="8 9" key="1">
    <citation type="submission" date="2020-02" db="EMBL/GenBank/DDBJ databases">
        <title>Whole-genome analyses of novel actinobacteria.</title>
        <authorList>
            <person name="Sahin N."/>
            <person name="Tokatli A."/>
        </authorList>
    </citation>
    <scope>NUCLEOTIDE SEQUENCE [LARGE SCALE GENOMIC DNA]</scope>
    <source>
        <strain evidence="8 9">YC419</strain>
    </source>
</reference>
<dbReference type="Pfam" id="PF14200">
    <property type="entry name" value="RicinB_lectin_2"/>
    <property type="match status" value="1"/>
</dbReference>
<dbReference type="Pfam" id="PF10566">
    <property type="entry name" value="Glyco_hydro_97"/>
    <property type="match status" value="1"/>
</dbReference>
<accession>A0ABX0E549</accession>
<dbReference type="InterPro" id="IPR014718">
    <property type="entry name" value="GH-type_carb-bd"/>
</dbReference>
<keyword evidence="1 8" id="KW-0378">Hydrolase</keyword>
<dbReference type="InterPro" id="IPR019563">
    <property type="entry name" value="GH97_catalytic"/>
</dbReference>
<dbReference type="EMBL" id="JAAKZX010000386">
    <property type="protein sequence ID" value="NGO49332.1"/>
    <property type="molecule type" value="Genomic_DNA"/>
</dbReference>
<keyword evidence="2" id="KW-0326">Glycosidase</keyword>
<name>A0ABX0E549_9ACTN</name>
<keyword evidence="3" id="KW-0732">Signal</keyword>
<evidence type="ECO:0000259" key="4">
    <source>
        <dbReference type="Pfam" id="PF10566"/>
    </source>
</evidence>
<dbReference type="Pfam" id="PF14508">
    <property type="entry name" value="GH97_N"/>
    <property type="match status" value="1"/>
</dbReference>
<dbReference type="InterPro" id="IPR013785">
    <property type="entry name" value="Aldolase_TIM"/>
</dbReference>
<dbReference type="SUPFAM" id="SSF51445">
    <property type="entry name" value="(Trans)glycosidases"/>
    <property type="match status" value="1"/>
</dbReference>
<dbReference type="PANTHER" id="PTHR35803:SF2">
    <property type="entry name" value="RETAINING ALPHA-GALACTOSIDASE"/>
    <property type="match status" value="1"/>
</dbReference>
<protein>
    <submittedName>
        <fullName evidence="8">Glycosyl hydrolase family 98</fullName>
    </submittedName>
</protein>
<evidence type="ECO:0000259" key="6">
    <source>
        <dbReference type="Pfam" id="PF14508"/>
    </source>
</evidence>
<dbReference type="InterPro" id="IPR035992">
    <property type="entry name" value="Ricin_B-like_lectins"/>
</dbReference>
<dbReference type="InterPro" id="IPR052720">
    <property type="entry name" value="Glycosyl_hydrolase_97"/>
</dbReference>
<feature type="domain" description="Glycosyl-hydrolase 97 catalytic" evidence="4">
    <location>
        <begin position="313"/>
        <end position="441"/>
    </location>
</feature>
<evidence type="ECO:0000313" key="9">
    <source>
        <dbReference type="Proteomes" id="UP001518140"/>
    </source>
</evidence>
<dbReference type="SUPFAM" id="SSF50370">
    <property type="entry name" value="Ricin B-like lectins"/>
    <property type="match status" value="1"/>
</dbReference>
<dbReference type="Proteomes" id="UP001518140">
    <property type="component" value="Unassembled WGS sequence"/>
</dbReference>
<evidence type="ECO:0000259" key="5">
    <source>
        <dbReference type="Pfam" id="PF14200"/>
    </source>
</evidence>
<dbReference type="InterPro" id="IPR029483">
    <property type="entry name" value="GH97_C"/>
</dbReference>
<feature type="domain" description="Ricin B lectin" evidence="5">
    <location>
        <begin position="621"/>
        <end position="697"/>
    </location>
</feature>
<dbReference type="Gene3D" id="2.80.10.50">
    <property type="match status" value="1"/>
</dbReference>